<evidence type="ECO:0000313" key="3">
    <source>
        <dbReference type="Proteomes" id="UP001148838"/>
    </source>
</evidence>
<protein>
    <submittedName>
        <fullName evidence="2">Uncharacterized protein</fullName>
    </submittedName>
</protein>
<reference evidence="2 3" key="1">
    <citation type="journal article" date="2022" name="Allergy">
        <title>Genome assembly and annotation of Periplaneta americana reveal a comprehensive cockroach allergen profile.</title>
        <authorList>
            <person name="Wang L."/>
            <person name="Xiong Q."/>
            <person name="Saelim N."/>
            <person name="Wang L."/>
            <person name="Nong W."/>
            <person name="Wan A.T."/>
            <person name="Shi M."/>
            <person name="Liu X."/>
            <person name="Cao Q."/>
            <person name="Hui J.H.L."/>
            <person name="Sookrung N."/>
            <person name="Leung T.F."/>
            <person name="Tungtrongchitr A."/>
            <person name="Tsui S.K.W."/>
        </authorList>
    </citation>
    <scope>NUCLEOTIDE SEQUENCE [LARGE SCALE GENOMIC DNA]</scope>
    <source>
        <strain evidence="2">PWHHKU_190912</strain>
    </source>
</reference>
<dbReference type="EMBL" id="JAJSOF020000039">
    <property type="protein sequence ID" value="KAJ4426607.1"/>
    <property type="molecule type" value="Genomic_DNA"/>
</dbReference>
<keyword evidence="3" id="KW-1185">Reference proteome</keyword>
<evidence type="ECO:0000313" key="2">
    <source>
        <dbReference type="EMBL" id="KAJ4426607.1"/>
    </source>
</evidence>
<proteinExistence type="predicted"/>
<name>A0ABQ8RY82_PERAM</name>
<sequence length="340" mass="38896">MSPGSSTESYPAFAYIGLRENPGKNLNQVTCPDRESNPGHLVSQPDLLTVTPQVKELRARAAGIKELSLEITSHHRKTALDKSKPITELLVNNVTLKRVFRLLPSDSPDVFLYFDDWLINIHTNFQTLDTQGILLLQEKFTESPARESNPGPPDLEASMLTNRPRRHKLSPEDDLQSWEGNIHMHRTLRSIVRSSRQEGSGFRCWSPTTMLWHIHGDRLRVSAASEGRRRRDLKTKEDNRNDKERMRGKGSGENESEGKPPKNPHPGSLSQAGNQTPVRWVRERTRYHETTAVDPLEELKTRIREAAATVTEDMLKRVWEEFDYRLDICRVTRGSHIESL</sequence>
<feature type="region of interest" description="Disordered" evidence="1">
    <location>
        <begin position="222"/>
        <end position="276"/>
    </location>
</feature>
<comment type="caution">
    <text evidence="2">The sequence shown here is derived from an EMBL/GenBank/DDBJ whole genome shotgun (WGS) entry which is preliminary data.</text>
</comment>
<accession>A0ABQ8RY82</accession>
<feature type="compositionally biased region" description="Basic and acidic residues" evidence="1">
    <location>
        <begin position="222"/>
        <end position="260"/>
    </location>
</feature>
<feature type="region of interest" description="Disordered" evidence="1">
    <location>
        <begin position="142"/>
        <end position="178"/>
    </location>
</feature>
<gene>
    <name evidence="2" type="ORF">ANN_26405</name>
</gene>
<evidence type="ECO:0000256" key="1">
    <source>
        <dbReference type="SAM" id="MobiDB-lite"/>
    </source>
</evidence>
<organism evidence="2 3">
    <name type="scientific">Periplaneta americana</name>
    <name type="common">American cockroach</name>
    <name type="synonym">Blatta americana</name>
    <dbReference type="NCBI Taxonomy" id="6978"/>
    <lineage>
        <taxon>Eukaryota</taxon>
        <taxon>Metazoa</taxon>
        <taxon>Ecdysozoa</taxon>
        <taxon>Arthropoda</taxon>
        <taxon>Hexapoda</taxon>
        <taxon>Insecta</taxon>
        <taxon>Pterygota</taxon>
        <taxon>Neoptera</taxon>
        <taxon>Polyneoptera</taxon>
        <taxon>Dictyoptera</taxon>
        <taxon>Blattodea</taxon>
        <taxon>Blattoidea</taxon>
        <taxon>Blattidae</taxon>
        <taxon>Blattinae</taxon>
        <taxon>Periplaneta</taxon>
    </lineage>
</organism>
<dbReference type="Proteomes" id="UP001148838">
    <property type="component" value="Unassembled WGS sequence"/>
</dbReference>